<name>A0A8H2PLM2_9GAMM</name>
<dbReference type="Pfam" id="PF04219">
    <property type="entry name" value="DUF413"/>
    <property type="match status" value="1"/>
</dbReference>
<protein>
    <recommendedName>
        <fullName evidence="2">Macrodomain Ori protein</fullName>
    </recommendedName>
</protein>
<comment type="similarity">
    <text evidence="1">Belongs to the MaoP family.</text>
</comment>
<dbReference type="RefSeq" id="WP_138624234.1">
    <property type="nucleotide sequence ID" value="NZ_SZVP01000017.1"/>
</dbReference>
<dbReference type="InterPro" id="IPR007335">
    <property type="entry name" value="DUF413"/>
</dbReference>
<evidence type="ECO:0000313" key="3">
    <source>
        <dbReference type="EMBL" id="TMM42511.1"/>
    </source>
</evidence>
<gene>
    <name evidence="3" type="ORF">FCS21_14290</name>
</gene>
<organism evidence="3 4">
    <name type="scientific">Colwellia ponticola</name>
    <dbReference type="NCBI Taxonomy" id="2304625"/>
    <lineage>
        <taxon>Bacteria</taxon>
        <taxon>Pseudomonadati</taxon>
        <taxon>Pseudomonadota</taxon>
        <taxon>Gammaproteobacteria</taxon>
        <taxon>Alteromonadales</taxon>
        <taxon>Colwelliaceae</taxon>
        <taxon>Colwellia</taxon>
    </lineage>
</organism>
<keyword evidence="4" id="KW-1185">Reference proteome</keyword>
<comment type="caution">
    <text evidence="3">The sequence shown here is derived from an EMBL/GenBank/DDBJ whole genome shotgun (WGS) entry which is preliminary data.</text>
</comment>
<dbReference type="AlphaFoldDB" id="A0A8H2PLM2"/>
<dbReference type="EMBL" id="SZVP01000017">
    <property type="protein sequence ID" value="TMM42511.1"/>
    <property type="molecule type" value="Genomic_DNA"/>
</dbReference>
<reference evidence="3 4" key="1">
    <citation type="submission" date="2019-05" db="EMBL/GenBank/DDBJ databases">
        <title>Colwellia ponticola sp. nov., isolated from seawater.</title>
        <authorList>
            <person name="Yoon J.-H."/>
        </authorList>
    </citation>
    <scope>NUCLEOTIDE SEQUENCE [LARGE SCALE GENOMIC DNA]</scope>
    <source>
        <strain evidence="3 4">OISW-25</strain>
    </source>
</reference>
<evidence type="ECO:0000256" key="1">
    <source>
        <dbReference type="ARBA" id="ARBA00093464"/>
    </source>
</evidence>
<dbReference type="OrthoDB" id="6400110at2"/>
<dbReference type="Proteomes" id="UP000307702">
    <property type="component" value="Unassembled WGS sequence"/>
</dbReference>
<proteinExistence type="inferred from homology"/>
<evidence type="ECO:0000256" key="2">
    <source>
        <dbReference type="ARBA" id="ARBA00093628"/>
    </source>
</evidence>
<evidence type="ECO:0000313" key="4">
    <source>
        <dbReference type="Proteomes" id="UP000307702"/>
    </source>
</evidence>
<sequence length="100" mass="11791">MTLIHGFICTEQFYDDTNFPRGFKKTGDFSIAEAELLTSIGKRLFMLEENLCSPENQIEEQFVHVCKIKAECESKVQLLWQKYKHLIRHKQYHCLSGNTY</sequence>
<accession>A0A8H2PLM2</accession>